<evidence type="ECO:0000313" key="3">
    <source>
        <dbReference type="EMBL" id="CAI9121191.1"/>
    </source>
</evidence>
<dbReference type="Proteomes" id="UP001176960">
    <property type="component" value="Unassembled WGS sequence"/>
</dbReference>
<organism evidence="3 4">
    <name type="scientific">Brytella acorum</name>
    <dbReference type="NCBI Taxonomy" id="2959299"/>
    <lineage>
        <taxon>Bacteria</taxon>
        <taxon>Pseudomonadati</taxon>
        <taxon>Pseudomonadota</taxon>
        <taxon>Alphaproteobacteria</taxon>
        <taxon>Acetobacterales</taxon>
        <taxon>Acetobacteraceae</taxon>
        <taxon>Brytella</taxon>
    </lineage>
</organism>
<dbReference type="InterPro" id="IPR017996">
    <property type="entry name" value="MRJP/yellow-related"/>
</dbReference>
<name>A0AA35Y3U6_9PROT</name>
<gene>
    <name evidence="3" type="ORF">LMG32879_002037</name>
</gene>
<dbReference type="Gene3D" id="2.120.10.30">
    <property type="entry name" value="TolB, C-terminal domain"/>
    <property type="match status" value="1"/>
</dbReference>
<protein>
    <submittedName>
        <fullName evidence="3">L-dopachrome tautomerase-related protein</fullName>
    </submittedName>
</protein>
<accession>A0AA35Y3U6</accession>
<dbReference type="GO" id="GO:0005576">
    <property type="term" value="C:extracellular region"/>
    <property type="evidence" value="ECO:0007669"/>
    <property type="project" value="UniProtKB-SubCell"/>
</dbReference>
<dbReference type="SUPFAM" id="SSF101898">
    <property type="entry name" value="NHL repeat"/>
    <property type="match status" value="1"/>
</dbReference>
<dbReference type="EMBL" id="CATKSH010000011">
    <property type="protein sequence ID" value="CAI9121191.1"/>
    <property type="molecule type" value="Genomic_DNA"/>
</dbReference>
<sequence>MAAHAADRWEHERPWAAPTQPAVISQVIPTPDGIPWHSLAITAAGKLVGQRQASSTGATPSVAIIAEDGHTTPFPATASSDLANPIELTADDAGHIWILDAGVRSEGPWSLTEVDGRSETPLGHWPLPPETRVPGSRFAALVIHGNFAYLADEGHAALAVLNLHDGKGKRFIEDDPSVRGRQAMVVAGKPVLDANGHAIARDVSLLALTHDGKWLFYQPPCGPLYRLSTELLTDPSYGPVEQLDGIVKWRETPTLGGMTTSANDTLYMTDVASAQLLSFSSARIPLWLLRDPRLAQAAVPTVTPDGHTLYVPVAGGPSILKIALPPQ</sequence>
<dbReference type="AlphaFoldDB" id="A0AA35Y3U6"/>
<dbReference type="Pfam" id="PF03022">
    <property type="entry name" value="MRJP"/>
    <property type="match status" value="1"/>
</dbReference>
<dbReference type="InterPro" id="IPR011042">
    <property type="entry name" value="6-blade_b-propeller_TolB-like"/>
</dbReference>
<keyword evidence="4" id="KW-1185">Reference proteome</keyword>
<comment type="subcellular location">
    <subcellularLocation>
        <location evidence="1">Secreted</location>
    </subcellularLocation>
</comment>
<keyword evidence="2" id="KW-0964">Secreted</keyword>
<evidence type="ECO:0000313" key="4">
    <source>
        <dbReference type="Proteomes" id="UP001176960"/>
    </source>
</evidence>
<reference evidence="3" key="1">
    <citation type="submission" date="2023-03" db="EMBL/GenBank/DDBJ databases">
        <authorList>
            <person name="Cleenwerck I."/>
        </authorList>
    </citation>
    <scope>NUCLEOTIDE SEQUENCE</scope>
    <source>
        <strain evidence="3">LMG 32879</strain>
    </source>
</reference>
<evidence type="ECO:0000256" key="1">
    <source>
        <dbReference type="ARBA" id="ARBA00004613"/>
    </source>
</evidence>
<comment type="caution">
    <text evidence="3">The sequence shown here is derived from an EMBL/GenBank/DDBJ whole genome shotgun (WGS) entry which is preliminary data.</text>
</comment>
<dbReference type="RefSeq" id="WP_289841410.1">
    <property type="nucleotide sequence ID" value="NZ_CATKSH010000011.1"/>
</dbReference>
<evidence type="ECO:0000256" key="2">
    <source>
        <dbReference type="ARBA" id="ARBA00022525"/>
    </source>
</evidence>
<proteinExistence type="predicted"/>